<keyword evidence="1" id="KW-0812">Transmembrane</keyword>
<name>A0ABS4R9F1_9BACI</name>
<dbReference type="EMBL" id="JAGIKZ010000001">
    <property type="protein sequence ID" value="MBP2239511.1"/>
    <property type="molecule type" value="Genomic_DNA"/>
</dbReference>
<proteinExistence type="predicted"/>
<evidence type="ECO:0000313" key="2">
    <source>
        <dbReference type="EMBL" id="MBP2239511.1"/>
    </source>
</evidence>
<accession>A0ABS4R9F1</accession>
<dbReference type="Proteomes" id="UP001519293">
    <property type="component" value="Unassembled WGS sequence"/>
</dbReference>
<keyword evidence="1" id="KW-0472">Membrane</keyword>
<reference evidence="2 3" key="1">
    <citation type="submission" date="2021-03" db="EMBL/GenBank/DDBJ databases">
        <title>Genomic Encyclopedia of Type Strains, Phase IV (KMG-IV): sequencing the most valuable type-strain genomes for metagenomic binning, comparative biology and taxonomic classification.</title>
        <authorList>
            <person name="Goeker M."/>
        </authorList>
    </citation>
    <scope>NUCLEOTIDE SEQUENCE [LARGE SCALE GENOMIC DNA]</scope>
    <source>
        <strain evidence="2 3">DSM 26675</strain>
    </source>
</reference>
<keyword evidence="1" id="KW-1133">Transmembrane helix</keyword>
<feature type="transmembrane region" description="Helical" evidence="1">
    <location>
        <begin position="67"/>
        <end position="85"/>
    </location>
</feature>
<gene>
    <name evidence="2" type="ORF">J2Z40_000064</name>
</gene>
<evidence type="ECO:0000313" key="3">
    <source>
        <dbReference type="Proteomes" id="UP001519293"/>
    </source>
</evidence>
<keyword evidence="3" id="KW-1185">Reference proteome</keyword>
<feature type="transmembrane region" description="Helical" evidence="1">
    <location>
        <begin position="125"/>
        <end position="142"/>
    </location>
</feature>
<protein>
    <submittedName>
        <fullName evidence="2">Uncharacterized protein</fullName>
    </submittedName>
</protein>
<organism evidence="2 3">
    <name type="scientific">Cytobacillus eiseniae</name>
    <dbReference type="NCBI Taxonomy" id="762947"/>
    <lineage>
        <taxon>Bacteria</taxon>
        <taxon>Bacillati</taxon>
        <taxon>Bacillota</taxon>
        <taxon>Bacilli</taxon>
        <taxon>Bacillales</taxon>
        <taxon>Bacillaceae</taxon>
        <taxon>Cytobacillus</taxon>
    </lineage>
</organism>
<comment type="caution">
    <text evidence="2">The sequence shown here is derived from an EMBL/GenBank/DDBJ whole genome shotgun (WGS) entry which is preliminary data.</text>
</comment>
<sequence>MIQLGIKLSMFILSWLSVFLLPNKKQVFIKYLPVTLFSSMTLLGEIFFFTTYKLWSVKGKQKEMMHMALLLVFGPYLVLNIWSFYLSKGKFLSYALINVVADFIYAFPVISFFKKINLFKIKVKSHYFFLLVFCDSLLNYVFHKTFEKIYKPNNI</sequence>
<feature type="transmembrane region" description="Helical" evidence="1">
    <location>
        <begin position="91"/>
        <end position="113"/>
    </location>
</feature>
<evidence type="ECO:0000256" key="1">
    <source>
        <dbReference type="SAM" id="Phobius"/>
    </source>
</evidence>
<feature type="transmembrane region" description="Helical" evidence="1">
    <location>
        <begin position="35"/>
        <end position="55"/>
    </location>
</feature>